<evidence type="ECO:0000256" key="4">
    <source>
        <dbReference type="ARBA" id="ARBA00022989"/>
    </source>
</evidence>
<dbReference type="InterPro" id="IPR051791">
    <property type="entry name" value="Pra-immunoreactive"/>
</dbReference>
<reference evidence="9" key="1">
    <citation type="journal article" date="2019" name="Int. J. Syst. Evol. Microbiol.">
        <title>The Global Catalogue of Microorganisms (GCM) 10K type strain sequencing project: providing services to taxonomists for standard genome sequencing and annotation.</title>
        <authorList>
            <consortium name="The Broad Institute Genomics Platform"/>
            <consortium name="The Broad Institute Genome Sequencing Center for Infectious Disease"/>
            <person name="Wu L."/>
            <person name="Ma J."/>
        </authorList>
    </citation>
    <scope>NUCLEOTIDE SEQUENCE [LARGE SCALE GENOMIC DNA]</scope>
    <source>
        <strain evidence="9">KACC 12649</strain>
    </source>
</reference>
<keyword evidence="2" id="KW-1003">Cell membrane</keyword>
<evidence type="ECO:0000256" key="5">
    <source>
        <dbReference type="ARBA" id="ARBA00023136"/>
    </source>
</evidence>
<evidence type="ECO:0000256" key="1">
    <source>
        <dbReference type="ARBA" id="ARBA00004651"/>
    </source>
</evidence>
<accession>A0ABW0L838</accession>
<evidence type="ECO:0000313" key="9">
    <source>
        <dbReference type="Proteomes" id="UP001596050"/>
    </source>
</evidence>
<evidence type="ECO:0000256" key="3">
    <source>
        <dbReference type="ARBA" id="ARBA00022692"/>
    </source>
</evidence>
<dbReference type="RefSeq" id="WP_379784998.1">
    <property type="nucleotide sequence ID" value="NZ_JBHSMU010000015.1"/>
</dbReference>
<keyword evidence="9" id="KW-1185">Reference proteome</keyword>
<feature type="transmembrane region" description="Helical" evidence="6">
    <location>
        <begin position="12"/>
        <end position="36"/>
    </location>
</feature>
<feature type="transmembrane region" description="Helical" evidence="6">
    <location>
        <begin position="105"/>
        <end position="123"/>
    </location>
</feature>
<comment type="caution">
    <text evidence="8">The sequence shown here is derived from an EMBL/GenBank/DDBJ whole genome shotgun (WGS) entry which is preliminary data.</text>
</comment>
<gene>
    <name evidence="8" type="ORF">ACFPN5_17190</name>
</gene>
<dbReference type="Proteomes" id="UP001596050">
    <property type="component" value="Unassembled WGS sequence"/>
</dbReference>
<feature type="transmembrane region" description="Helical" evidence="6">
    <location>
        <begin position="48"/>
        <end position="70"/>
    </location>
</feature>
<evidence type="ECO:0000259" key="7">
    <source>
        <dbReference type="Pfam" id="PF06271"/>
    </source>
</evidence>
<feature type="domain" description="RDD" evidence="7">
    <location>
        <begin position="9"/>
        <end position="136"/>
    </location>
</feature>
<dbReference type="PANTHER" id="PTHR36115">
    <property type="entry name" value="PROLINE-RICH ANTIGEN HOMOLOG-RELATED"/>
    <property type="match status" value="1"/>
</dbReference>
<comment type="subcellular location">
    <subcellularLocation>
        <location evidence="1">Cell membrane</location>
        <topology evidence="1">Multi-pass membrane protein</topology>
    </subcellularLocation>
</comment>
<name>A0ABW0L838_9BURK</name>
<dbReference type="EMBL" id="JBHSMU010000015">
    <property type="protein sequence ID" value="MFC5461546.1"/>
    <property type="molecule type" value="Genomic_DNA"/>
</dbReference>
<dbReference type="InterPro" id="IPR010432">
    <property type="entry name" value="RDD"/>
</dbReference>
<sequence length="158" mass="17576">MKQEADLEYTGFWLRVWASLIDTVILLLITIPPLFAIYGRAYWDYEGFIYGPADFVISYVIPAILVIVLWCKLGSTPGKMAIGATIVDARTGGKPTVTQFIIRYVGYYVSIIGLFLGYIWVGFDARKQGWHDKLAGTVVVRRKPGASTPVSFEGMPST</sequence>
<proteinExistence type="predicted"/>
<keyword evidence="3 6" id="KW-0812">Transmembrane</keyword>
<keyword evidence="4 6" id="KW-1133">Transmembrane helix</keyword>
<evidence type="ECO:0000256" key="6">
    <source>
        <dbReference type="SAM" id="Phobius"/>
    </source>
</evidence>
<dbReference type="PANTHER" id="PTHR36115:SF4">
    <property type="entry name" value="MEMBRANE PROTEIN"/>
    <property type="match status" value="1"/>
</dbReference>
<evidence type="ECO:0000256" key="2">
    <source>
        <dbReference type="ARBA" id="ARBA00022475"/>
    </source>
</evidence>
<organism evidence="8 9">
    <name type="scientific">Massilia niabensis</name>
    <dbReference type="NCBI Taxonomy" id="544910"/>
    <lineage>
        <taxon>Bacteria</taxon>
        <taxon>Pseudomonadati</taxon>
        <taxon>Pseudomonadota</taxon>
        <taxon>Betaproteobacteria</taxon>
        <taxon>Burkholderiales</taxon>
        <taxon>Oxalobacteraceae</taxon>
        <taxon>Telluria group</taxon>
        <taxon>Massilia</taxon>
    </lineage>
</organism>
<dbReference type="Pfam" id="PF06271">
    <property type="entry name" value="RDD"/>
    <property type="match status" value="1"/>
</dbReference>
<keyword evidence="5 6" id="KW-0472">Membrane</keyword>
<protein>
    <submittedName>
        <fullName evidence="8">RDD family protein</fullName>
    </submittedName>
</protein>
<evidence type="ECO:0000313" key="8">
    <source>
        <dbReference type="EMBL" id="MFC5461546.1"/>
    </source>
</evidence>